<keyword evidence="1" id="KW-1185">Reference proteome</keyword>
<evidence type="ECO:0000313" key="2">
    <source>
        <dbReference type="WBParaSite" id="Hba_08662"/>
    </source>
</evidence>
<sequence>MILTPVIIEIIKKFTWFKKNPKLNVPIQLLLTFVLKNNHTVNMTNNNSIAILLAITFIREQGMPQILKYNFTCNKKHC</sequence>
<accession>A0A1I7WTZ5</accession>
<protein>
    <submittedName>
        <fullName evidence="2">Uncharacterized protein</fullName>
    </submittedName>
</protein>
<evidence type="ECO:0000313" key="1">
    <source>
        <dbReference type="Proteomes" id="UP000095283"/>
    </source>
</evidence>
<dbReference type="AlphaFoldDB" id="A0A1I7WTZ5"/>
<organism evidence="1 2">
    <name type="scientific">Heterorhabditis bacteriophora</name>
    <name type="common">Entomopathogenic nematode worm</name>
    <dbReference type="NCBI Taxonomy" id="37862"/>
    <lineage>
        <taxon>Eukaryota</taxon>
        <taxon>Metazoa</taxon>
        <taxon>Ecdysozoa</taxon>
        <taxon>Nematoda</taxon>
        <taxon>Chromadorea</taxon>
        <taxon>Rhabditida</taxon>
        <taxon>Rhabditina</taxon>
        <taxon>Rhabditomorpha</taxon>
        <taxon>Strongyloidea</taxon>
        <taxon>Heterorhabditidae</taxon>
        <taxon>Heterorhabditis</taxon>
    </lineage>
</organism>
<proteinExistence type="predicted"/>
<dbReference type="Proteomes" id="UP000095283">
    <property type="component" value="Unplaced"/>
</dbReference>
<name>A0A1I7WTZ5_HETBA</name>
<reference evidence="2" key="1">
    <citation type="submission" date="2016-11" db="UniProtKB">
        <authorList>
            <consortium name="WormBaseParasite"/>
        </authorList>
    </citation>
    <scope>IDENTIFICATION</scope>
</reference>
<dbReference type="WBParaSite" id="Hba_08662">
    <property type="protein sequence ID" value="Hba_08662"/>
    <property type="gene ID" value="Hba_08662"/>
</dbReference>